<feature type="region of interest" description="Disordered" evidence="2">
    <location>
        <begin position="140"/>
        <end position="221"/>
    </location>
</feature>
<reference evidence="4 5" key="1">
    <citation type="journal article" date="2013" name="Proc. Natl. Acad. Sci. U.S.A.">
        <title>Fine-scale variation in meiotic recombination in Mimulus inferred from population shotgun sequencing.</title>
        <authorList>
            <person name="Hellsten U."/>
            <person name="Wright K.M."/>
            <person name="Jenkins J."/>
            <person name="Shu S."/>
            <person name="Yuan Y."/>
            <person name="Wessler S.R."/>
            <person name="Schmutz J."/>
            <person name="Willis J.H."/>
            <person name="Rokhsar D.S."/>
        </authorList>
    </citation>
    <scope>NUCLEOTIDE SEQUENCE [LARGE SCALE GENOMIC DNA]</scope>
    <source>
        <strain evidence="5">cv. DUN x IM62</strain>
    </source>
</reference>
<feature type="region of interest" description="Disordered" evidence="2">
    <location>
        <begin position="387"/>
        <end position="425"/>
    </location>
</feature>
<dbReference type="PANTHER" id="PTHR46410">
    <property type="entry name" value="AT-RICH INTERACTIVE DOMAIN-CONTAINING PROTEIN 2"/>
    <property type="match status" value="1"/>
</dbReference>
<evidence type="ECO:0000256" key="2">
    <source>
        <dbReference type="SAM" id="MobiDB-lite"/>
    </source>
</evidence>
<dbReference type="AlphaFoldDB" id="A0A022QW77"/>
<dbReference type="SMART" id="SM01189">
    <property type="entry name" value="ELM2"/>
    <property type="match status" value="1"/>
</dbReference>
<keyword evidence="1" id="KW-0539">Nucleus</keyword>
<dbReference type="PANTHER" id="PTHR46410:SF1">
    <property type="entry name" value="AT-RICH INTERACTIVE DOMAIN-CONTAINING PROTEIN 1"/>
    <property type="match status" value="1"/>
</dbReference>
<feature type="non-terminal residue" evidence="4">
    <location>
        <position position="1"/>
    </location>
</feature>
<feature type="compositionally biased region" description="Basic and acidic residues" evidence="2">
    <location>
        <begin position="182"/>
        <end position="192"/>
    </location>
</feature>
<sequence length="425" mass="49339">RTGENTGGRRNKSWFNCDFVMGLESDLKELLSGIPKKIKKEEEFVDPKKIDIDEKLNSENRLGNVKASEEHTGDEDSVSRKRKRECYVEMLNWIRDVAKDPCCAAIGSLPERQKWKHYGSELQWKQILLVREAMLSNKNVDAKSQQSVWQKKQKMHPSIYEDNDQSNSERLRYSQRLISAKDSSRRTRERFNSESSSSGFLTDEENDSTADSPTYLSNHRSKKPVRVGPIFQADLPQLSEINDYQSDSKWLGTKTWPLDKAEPKKSLIERDPIGKGKQESCGCQLSGSFECVKFHINEKRMKLKLELGSAFYRWKFNEMGDDVASSWTKEEEKKFRDIVESNRLSSEKRFWDELFKFFNRKGREALVSYYFNVFLLRRRGFQNRSNTAEIHSDDEESEFGPIGNRFGQSAANSPGSIFRSPKKSH</sequence>
<feature type="compositionally biased region" description="Polar residues" evidence="2">
    <location>
        <begin position="209"/>
        <end position="218"/>
    </location>
</feature>
<feature type="compositionally biased region" description="Polar residues" evidence="2">
    <location>
        <begin position="406"/>
        <end position="415"/>
    </location>
</feature>
<accession>A0A022QW77</accession>
<dbReference type="InterPro" id="IPR000949">
    <property type="entry name" value="ELM2_dom"/>
</dbReference>
<dbReference type="eggNOG" id="ENOG502QVAG">
    <property type="taxonomic scope" value="Eukaryota"/>
</dbReference>
<dbReference type="STRING" id="4155.A0A022QW77"/>
<dbReference type="EMBL" id="KI630880">
    <property type="protein sequence ID" value="EYU32146.1"/>
    <property type="molecule type" value="Genomic_DNA"/>
</dbReference>
<dbReference type="Proteomes" id="UP000030748">
    <property type="component" value="Unassembled WGS sequence"/>
</dbReference>
<proteinExistence type="predicted"/>
<evidence type="ECO:0000259" key="3">
    <source>
        <dbReference type="SMART" id="SM01189"/>
    </source>
</evidence>
<keyword evidence="5" id="KW-1185">Reference proteome</keyword>
<protein>
    <recommendedName>
        <fullName evidence="3">ELM2 domain-containing protein</fullName>
    </recommendedName>
</protein>
<gene>
    <name evidence="4" type="ORF">MIMGU_mgv1a018438mg</name>
</gene>
<evidence type="ECO:0000313" key="4">
    <source>
        <dbReference type="EMBL" id="EYU32146.1"/>
    </source>
</evidence>
<evidence type="ECO:0000313" key="5">
    <source>
        <dbReference type="Proteomes" id="UP000030748"/>
    </source>
</evidence>
<evidence type="ECO:0000256" key="1">
    <source>
        <dbReference type="ARBA" id="ARBA00023242"/>
    </source>
</evidence>
<feature type="domain" description="ELM2" evidence="3">
    <location>
        <begin position="225"/>
        <end position="278"/>
    </location>
</feature>
<name>A0A022QW77_ERYGU</name>
<organism evidence="4 5">
    <name type="scientific">Erythranthe guttata</name>
    <name type="common">Yellow monkey flower</name>
    <name type="synonym">Mimulus guttatus</name>
    <dbReference type="NCBI Taxonomy" id="4155"/>
    <lineage>
        <taxon>Eukaryota</taxon>
        <taxon>Viridiplantae</taxon>
        <taxon>Streptophyta</taxon>
        <taxon>Embryophyta</taxon>
        <taxon>Tracheophyta</taxon>
        <taxon>Spermatophyta</taxon>
        <taxon>Magnoliopsida</taxon>
        <taxon>eudicotyledons</taxon>
        <taxon>Gunneridae</taxon>
        <taxon>Pentapetalae</taxon>
        <taxon>asterids</taxon>
        <taxon>lamiids</taxon>
        <taxon>Lamiales</taxon>
        <taxon>Phrymaceae</taxon>
        <taxon>Erythranthe</taxon>
    </lineage>
</organism>